<accession>A0AAV4BR21</accession>
<reference evidence="1 2" key="1">
    <citation type="journal article" date="2021" name="Elife">
        <title>Chloroplast acquisition without the gene transfer in kleptoplastic sea slugs, Plakobranchus ocellatus.</title>
        <authorList>
            <person name="Maeda T."/>
            <person name="Takahashi S."/>
            <person name="Yoshida T."/>
            <person name="Shimamura S."/>
            <person name="Takaki Y."/>
            <person name="Nagai Y."/>
            <person name="Toyoda A."/>
            <person name="Suzuki Y."/>
            <person name="Arimoto A."/>
            <person name="Ishii H."/>
            <person name="Satoh N."/>
            <person name="Nishiyama T."/>
            <person name="Hasebe M."/>
            <person name="Maruyama T."/>
            <person name="Minagawa J."/>
            <person name="Obokata J."/>
            <person name="Shigenobu S."/>
        </authorList>
    </citation>
    <scope>NUCLEOTIDE SEQUENCE [LARGE SCALE GENOMIC DNA]</scope>
</reference>
<name>A0AAV4BR21_9GAST</name>
<comment type="caution">
    <text evidence="1">The sequence shown here is derived from an EMBL/GenBank/DDBJ whole genome shotgun (WGS) entry which is preliminary data.</text>
</comment>
<sequence>MQSCYRPTHWHLDGHTAYAIPDNTVLGDVSIGTQDWGRARPAVRSCHLAIKLLPHIPHLWEDSKLELGTSEQEALQQLLLHYHDAFAASKFDLSDFTAVAIDTGDTLLSRGCAVPPAIQEPGG</sequence>
<proteinExistence type="predicted"/>
<evidence type="ECO:0000313" key="2">
    <source>
        <dbReference type="Proteomes" id="UP000735302"/>
    </source>
</evidence>
<dbReference type="Proteomes" id="UP000735302">
    <property type="component" value="Unassembled WGS sequence"/>
</dbReference>
<dbReference type="EMBL" id="BLXT01005428">
    <property type="protein sequence ID" value="GFO22609.1"/>
    <property type="molecule type" value="Genomic_DNA"/>
</dbReference>
<dbReference type="AlphaFoldDB" id="A0AAV4BR21"/>
<protein>
    <submittedName>
        <fullName evidence="1">Uncharacterized protein</fullName>
    </submittedName>
</protein>
<evidence type="ECO:0000313" key="1">
    <source>
        <dbReference type="EMBL" id="GFO22609.1"/>
    </source>
</evidence>
<gene>
    <name evidence="1" type="ORF">PoB_004911400</name>
</gene>
<organism evidence="1 2">
    <name type="scientific">Plakobranchus ocellatus</name>
    <dbReference type="NCBI Taxonomy" id="259542"/>
    <lineage>
        <taxon>Eukaryota</taxon>
        <taxon>Metazoa</taxon>
        <taxon>Spiralia</taxon>
        <taxon>Lophotrochozoa</taxon>
        <taxon>Mollusca</taxon>
        <taxon>Gastropoda</taxon>
        <taxon>Heterobranchia</taxon>
        <taxon>Euthyneura</taxon>
        <taxon>Panpulmonata</taxon>
        <taxon>Sacoglossa</taxon>
        <taxon>Placobranchoidea</taxon>
        <taxon>Plakobranchidae</taxon>
        <taxon>Plakobranchus</taxon>
    </lineage>
</organism>
<keyword evidence="2" id="KW-1185">Reference proteome</keyword>